<evidence type="ECO:0000256" key="9">
    <source>
        <dbReference type="ARBA" id="ARBA00023002"/>
    </source>
</evidence>
<dbReference type="RefSeq" id="WP_011522285.1">
    <property type="nucleotide sequence ID" value="NC_008009.1"/>
</dbReference>
<dbReference type="InterPro" id="IPR016204">
    <property type="entry name" value="HDH"/>
</dbReference>
<comment type="similarity">
    <text evidence="3 14">Belongs to the homoserine dehydrogenase family.</text>
</comment>
<feature type="domain" description="ACT" evidence="15">
    <location>
        <begin position="353"/>
        <end position="428"/>
    </location>
</feature>
<evidence type="ECO:0000256" key="8">
    <source>
        <dbReference type="ARBA" id="ARBA00022857"/>
    </source>
</evidence>
<comment type="pathway">
    <text evidence="2 13">Amino-acid biosynthesis; L-methionine biosynthesis via de novo pathway; L-homoserine from L-aspartate: step 3/3.</text>
</comment>
<dbReference type="InterPro" id="IPR019811">
    <property type="entry name" value="HDH_CS"/>
</dbReference>
<dbReference type="CDD" id="cd04881">
    <property type="entry name" value="ACT_HSDH-Hom"/>
    <property type="match status" value="1"/>
</dbReference>
<dbReference type="Pfam" id="PF01842">
    <property type="entry name" value="ACT"/>
    <property type="match status" value="1"/>
</dbReference>
<feature type="binding site" evidence="12">
    <location>
        <position position="199"/>
    </location>
    <ligand>
        <name>L-homoserine</name>
        <dbReference type="ChEBI" id="CHEBI:57476"/>
    </ligand>
</feature>
<dbReference type="SUPFAM" id="SSF55021">
    <property type="entry name" value="ACT-like"/>
    <property type="match status" value="1"/>
</dbReference>
<keyword evidence="10 13" id="KW-0486">Methionine biosynthesis</keyword>
<dbReference type="UniPathway" id="UPA00051">
    <property type="reaction ID" value="UER00465"/>
</dbReference>
<dbReference type="PANTHER" id="PTHR43331">
    <property type="entry name" value="HOMOSERINE DEHYDROGENASE"/>
    <property type="match status" value="1"/>
</dbReference>
<dbReference type="PROSITE" id="PS01042">
    <property type="entry name" value="HOMOSER_DHGENASE"/>
    <property type="match status" value="1"/>
</dbReference>
<dbReference type="Gene3D" id="3.30.70.260">
    <property type="match status" value="1"/>
</dbReference>
<keyword evidence="9 13" id="KW-0560">Oxidoreductase</keyword>
<dbReference type="GO" id="GO:0004412">
    <property type="term" value="F:homoserine dehydrogenase activity"/>
    <property type="evidence" value="ECO:0007669"/>
    <property type="project" value="UniProtKB-EC"/>
</dbReference>
<keyword evidence="6 13" id="KW-0028">Amino-acid biosynthesis</keyword>
<dbReference type="AlphaFoldDB" id="Q1IRL7"/>
<dbReference type="eggNOG" id="COG3830">
    <property type="taxonomic scope" value="Bacteria"/>
</dbReference>
<dbReference type="InterPro" id="IPR002912">
    <property type="entry name" value="ACT_dom"/>
</dbReference>
<dbReference type="STRING" id="204669.Acid345_1481"/>
<comment type="catalytic activity">
    <reaction evidence="13">
        <text>L-homoserine + NADP(+) = L-aspartate 4-semialdehyde + NADPH + H(+)</text>
        <dbReference type="Rhea" id="RHEA:15761"/>
        <dbReference type="ChEBI" id="CHEBI:15378"/>
        <dbReference type="ChEBI" id="CHEBI:57476"/>
        <dbReference type="ChEBI" id="CHEBI:57783"/>
        <dbReference type="ChEBI" id="CHEBI:58349"/>
        <dbReference type="ChEBI" id="CHEBI:537519"/>
        <dbReference type="EC" id="1.1.1.3"/>
    </reaction>
</comment>
<evidence type="ECO:0000313" key="16">
    <source>
        <dbReference type="EMBL" id="ABF40483.1"/>
    </source>
</evidence>
<dbReference type="InterPro" id="IPR045865">
    <property type="entry name" value="ACT-like_dom_sf"/>
</dbReference>
<dbReference type="FunFam" id="3.30.360.10:FF:000005">
    <property type="entry name" value="Homoserine dehydrogenase"/>
    <property type="match status" value="1"/>
</dbReference>
<dbReference type="SUPFAM" id="SSF55347">
    <property type="entry name" value="Glyceraldehyde-3-phosphate dehydrogenase-like, C-terminal domain"/>
    <property type="match status" value="1"/>
</dbReference>
<evidence type="ECO:0000256" key="11">
    <source>
        <dbReference type="PIRSR" id="PIRSR000098-1"/>
    </source>
</evidence>
<dbReference type="InterPro" id="IPR036291">
    <property type="entry name" value="NAD(P)-bd_dom_sf"/>
</dbReference>
<evidence type="ECO:0000259" key="15">
    <source>
        <dbReference type="PROSITE" id="PS51671"/>
    </source>
</evidence>
<dbReference type="OrthoDB" id="9808167at2"/>
<feature type="active site" description="Proton donor" evidence="11">
    <location>
        <position position="214"/>
    </location>
</feature>
<sequence length="431" mass="46113">MASTLKVTRLPENASAKVCKVALVGFGTVGSSVARLLASRNGELPFQLTHVYNRDVARKKVDWVSSDVQWTDTFDDLIKSDAEVIVELVGGLDPAYQWVKSALLAGKAIVTANKQLIAHHGSELFALARERDLHLGFGACVAGGVPVIAALQDGLAGDRLHKVRGILNGTCNYILTRIEQSGASFADALVEAQKAGLAEADPTDDIEGYDARAKLVILSRVGLNADVRADEVQCRAISGVQQIDFDYAHQLGCTIRQISRAEKHGNKLYASVEPALVPQTEPLARVAGSQNLLVSTGEFGGETVFAGFGAGGNPTAVAVVSDLLHIARHKPREYDAADPARFAVSNDFETPHYVRFVIQDKPGIIAAIANVLSKNGINIDSVLQKPGCPKTELPFVMTLETCSAAKLDNALAEIAKLDFHKQAPFCMPILK</sequence>
<protein>
    <recommendedName>
        <fullName evidence="5 13">Homoserine dehydrogenase</fullName>
        <ecNumber evidence="4 13">1.1.1.3</ecNumber>
    </recommendedName>
</protein>
<evidence type="ECO:0000256" key="1">
    <source>
        <dbReference type="ARBA" id="ARBA00005056"/>
    </source>
</evidence>
<dbReference type="PANTHER" id="PTHR43331:SF1">
    <property type="entry name" value="HOMOSERINE DEHYDROGENASE"/>
    <property type="match status" value="1"/>
</dbReference>
<evidence type="ECO:0000256" key="2">
    <source>
        <dbReference type="ARBA" id="ARBA00005062"/>
    </source>
</evidence>
<gene>
    <name evidence="16" type="ordered locus">Acid345_1481</name>
</gene>
<evidence type="ECO:0000256" key="13">
    <source>
        <dbReference type="RuleBase" id="RU000579"/>
    </source>
</evidence>
<dbReference type="GO" id="GO:0009088">
    <property type="term" value="P:threonine biosynthetic process"/>
    <property type="evidence" value="ECO:0007669"/>
    <property type="project" value="UniProtKB-UniPathway"/>
</dbReference>
<dbReference type="InterPro" id="IPR005106">
    <property type="entry name" value="Asp/hSer_DH_NAD-bd"/>
</dbReference>
<dbReference type="NCBIfam" id="NF004976">
    <property type="entry name" value="PRK06349.1"/>
    <property type="match status" value="1"/>
</dbReference>
<evidence type="ECO:0000256" key="5">
    <source>
        <dbReference type="ARBA" id="ARBA00013376"/>
    </source>
</evidence>
<comment type="pathway">
    <text evidence="1 13">Amino-acid biosynthesis; L-threonine biosynthesis; L-threonine from L-aspartate: step 3/5.</text>
</comment>
<reference evidence="16 17" key="1">
    <citation type="journal article" date="2009" name="Appl. Environ. Microbiol.">
        <title>Three genomes from the phylum Acidobacteria provide insight into the lifestyles of these microorganisms in soils.</title>
        <authorList>
            <person name="Ward N.L."/>
            <person name="Challacombe J.F."/>
            <person name="Janssen P.H."/>
            <person name="Henrissat B."/>
            <person name="Coutinho P.M."/>
            <person name="Wu M."/>
            <person name="Xie G."/>
            <person name="Haft D.H."/>
            <person name="Sait M."/>
            <person name="Badger J."/>
            <person name="Barabote R.D."/>
            <person name="Bradley B."/>
            <person name="Brettin T.S."/>
            <person name="Brinkac L.M."/>
            <person name="Bruce D."/>
            <person name="Creasy T."/>
            <person name="Daugherty S.C."/>
            <person name="Davidsen T.M."/>
            <person name="DeBoy R.T."/>
            <person name="Detter J.C."/>
            <person name="Dodson R.J."/>
            <person name="Durkin A.S."/>
            <person name="Ganapathy A."/>
            <person name="Gwinn-Giglio M."/>
            <person name="Han C.S."/>
            <person name="Khouri H."/>
            <person name="Kiss H."/>
            <person name="Kothari S.P."/>
            <person name="Madupu R."/>
            <person name="Nelson K.E."/>
            <person name="Nelson W.C."/>
            <person name="Paulsen I."/>
            <person name="Penn K."/>
            <person name="Ren Q."/>
            <person name="Rosovitz M.J."/>
            <person name="Selengut J.D."/>
            <person name="Shrivastava S."/>
            <person name="Sullivan S.A."/>
            <person name="Tapia R."/>
            <person name="Thompson L.S."/>
            <person name="Watkins K.L."/>
            <person name="Yang Q."/>
            <person name="Yu C."/>
            <person name="Zafar N."/>
            <person name="Zhou L."/>
            <person name="Kuske C.R."/>
        </authorList>
    </citation>
    <scope>NUCLEOTIDE SEQUENCE [LARGE SCALE GENOMIC DNA]</scope>
    <source>
        <strain evidence="16 17">Ellin345</strain>
    </source>
</reference>
<feature type="binding site" evidence="12">
    <location>
        <begin position="24"/>
        <end position="31"/>
    </location>
    <ligand>
        <name>NADP(+)</name>
        <dbReference type="ChEBI" id="CHEBI:58349"/>
    </ligand>
</feature>
<evidence type="ECO:0000256" key="14">
    <source>
        <dbReference type="RuleBase" id="RU004171"/>
    </source>
</evidence>
<accession>Q1IRL7</accession>
<dbReference type="UniPathway" id="UPA00050">
    <property type="reaction ID" value="UER00063"/>
</dbReference>
<evidence type="ECO:0000256" key="6">
    <source>
        <dbReference type="ARBA" id="ARBA00022605"/>
    </source>
</evidence>
<dbReference type="EC" id="1.1.1.3" evidence="4 13"/>
<dbReference type="PROSITE" id="PS51671">
    <property type="entry name" value="ACT"/>
    <property type="match status" value="1"/>
</dbReference>
<dbReference type="eggNOG" id="COG0460">
    <property type="taxonomic scope" value="Bacteria"/>
</dbReference>
<dbReference type="Pfam" id="PF03447">
    <property type="entry name" value="NAD_binding_3"/>
    <property type="match status" value="1"/>
</dbReference>
<dbReference type="SUPFAM" id="SSF51735">
    <property type="entry name" value="NAD(P)-binding Rossmann-fold domains"/>
    <property type="match status" value="1"/>
</dbReference>
<dbReference type="Proteomes" id="UP000002432">
    <property type="component" value="Chromosome"/>
</dbReference>
<dbReference type="KEGG" id="aba:Acid345_1481"/>
<evidence type="ECO:0000313" key="17">
    <source>
        <dbReference type="Proteomes" id="UP000002432"/>
    </source>
</evidence>
<organism evidence="16 17">
    <name type="scientific">Koribacter versatilis (strain Ellin345)</name>
    <dbReference type="NCBI Taxonomy" id="204669"/>
    <lineage>
        <taxon>Bacteria</taxon>
        <taxon>Pseudomonadati</taxon>
        <taxon>Acidobacteriota</taxon>
        <taxon>Terriglobia</taxon>
        <taxon>Terriglobales</taxon>
        <taxon>Candidatus Korobacteraceae</taxon>
        <taxon>Candidatus Korobacter</taxon>
    </lineage>
</organism>
<evidence type="ECO:0000256" key="12">
    <source>
        <dbReference type="PIRSR" id="PIRSR000098-2"/>
    </source>
</evidence>
<proteinExistence type="inferred from homology"/>
<evidence type="ECO:0000256" key="3">
    <source>
        <dbReference type="ARBA" id="ARBA00006753"/>
    </source>
</evidence>
<dbReference type="EMBL" id="CP000360">
    <property type="protein sequence ID" value="ABF40483.1"/>
    <property type="molecule type" value="Genomic_DNA"/>
</dbReference>
<dbReference type="Pfam" id="PF00742">
    <property type="entry name" value="Homoserine_dh"/>
    <property type="match status" value="1"/>
</dbReference>
<evidence type="ECO:0000256" key="10">
    <source>
        <dbReference type="ARBA" id="ARBA00023167"/>
    </source>
</evidence>
<feature type="binding site" evidence="12">
    <location>
        <position position="114"/>
    </location>
    <ligand>
        <name>NADPH</name>
        <dbReference type="ChEBI" id="CHEBI:57783"/>
    </ligand>
</feature>
<keyword evidence="7 13" id="KW-0791">Threonine biosynthesis</keyword>
<keyword evidence="8 12" id="KW-0521">NADP</keyword>
<dbReference type="PIRSF" id="PIRSF000098">
    <property type="entry name" value="Homoser_dehydrog"/>
    <property type="match status" value="1"/>
</dbReference>
<dbReference type="EnsemblBacteria" id="ABF40483">
    <property type="protein sequence ID" value="ABF40483"/>
    <property type="gene ID" value="Acid345_1481"/>
</dbReference>
<dbReference type="InterPro" id="IPR001342">
    <property type="entry name" value="HDH_cat"/>
</dbReference>
<dbReference type="Gene3D" id="3.40.50.720">
    <property type="entry name" value="NAD(P)-binding Rossmann-like Domain"/>
    <property type="match status" value="1"/>
</dbReference>
<dbReference type="HOGENOM" id="CLU_009116_1_0_0"/>
<evidence type="ECO:0000256" key="7">
    <source>
        <dbReference type="ARBA" id="ARBA00022697"/>
    </source>
</evidence>
<dbReference type="GO" id="GO:0009086">
    <property type="term" value="P:methionine biosynthetic process"/>
    <property type="evidence" value="ECO:0007669"/>
    <property type="project" value="UniProtKB-KW"/>
</dbReference>
<dbReference type="GO" id="GO:0050661">
    <property type="term" value="F:NADP binding"/>
    <property type="evidence" value="ECO:0007669"/>
    <property type="project" value="InterPro"/>
</dbReference>
<keyword evidence="17" id="KW-1185">Reference proteome</keyword>
<evidence type="ECO:0000256" key="4">
    <source>
        <dbReference type="ARBA" id="ARBA00013213"/>
    </source>
</evidence>
<dbReference type="Gene3D" id="3.30.360.10">
    <property type="entry name" value="Dihydrodipicolinate Reductase, domain 2"/>
    <property type="match status" value="1"/>
</dbReference>
<name>Q1IRL7_KORVE</name>